<evidence type="ECO:0000313" key="2">
    <source>
        <dbReference type="EMBL" id="PPC75379.1"/>
    </source>
</evidence>
<accession>A0A2S5KLH9</accession>
<feature type="transmembrane region" description="Helical" evidence="1">
    <location>
        <begin position="79"/>
        <end position="95"/>
    </location>
</feature>
<comment type="caution">
    <text evidence="2">The sequence shown here is derived from an EMBL/GenBank/DDBJ whole genome shotgun (WGS) entry which is preliminary data.</text>
</comment>
<dbReference type="AlphaFoldDB" id="A0A2S5KLH9"/>
<name>A0A2S5KLH9_9PROT</name>
<feature type="transmembrane region" description="Helical" evidence="1">
    <location>
        <begin position="121"/>
        <end position="140"/>
    </location>
</feature>
<organism evidence="2 3">
    <name type="scientific">Proteobacteria bacterium 228</name>
    <dbReference type="NCBI Taxonomy" id="2083153"/>
    <lineage>
        <taxon>Bacteria</taxon>
        <taxon>Pseudomonadati</taxon>
        <taxon>Pseudomonadota</taxon>
    </lineage>
</organism>
<keyword evidence="1" id="KW-1133">Transmembrane helix</keyword>
<evidence type="ECO:0000313" key="3">
    <source>
        <dbReference type="Proteomes" id="UP000238196"/>
    </source>
</evidence>
<proteinExistence type="predicted"/>
<evidence type="ECO:0000256" key="1">
    <source>
        <dbReference type="SAM" id="Phobius"/>
    </source>
</evidence>
<protein>
    <submittedName>
        <fullName evidence="2">Uncharacterized protein</fullName>
    </submittedName>
</protein>
<keyword evidence="1" id="KW-0472">Membrane</keyword>
<dbReference type="Proteomes" id="UP000238196">
    <property type="component" value="Unassembled WGS sequence"/>
</dbReference>
<reference evidence="2 3" key="1">
    <citation type="submission" date="2018-02" db="EMBL/GenBank/DDBJ databases">
        <title>novel marine gammaproteobacteria from coastal saline agro ecosystem.</title>
        <authorList>
            <person name="Krishnan R."/>
            <person name="Ramesh Kumar N."/>
        </authorList>
    </citation>
    <scope>NUCLEOTIDE SEQUENCE [LARGE SCALE GENOMIC DNA]</scope>
    <source>
        <strain evidence="2 3">228</strain>
    </source>
</reference>
<keyword evidence="1" id="KW-0812">Transmembrane</keyword>
<dbReference type="EMBL" id="PRLP01000096">
    <property type="protein sequence ID" value="PPC75379.1"/>
    <property type="molecule type" value="Genomic_DNA"/>
</dbReference>
<gene>
    <name evidence="2" type="ORF">C4K68_20650</name>
</gene>
<feature type="transmembrane region" description="Helical" evidence="1">
    <location>
        <begin position="47"/>
        <end position="67"/>
    </location>
</feature>
<sequence>MKTHCDCCSGTLQATDSRAWKLRCEQCGARYKAQRLMPAAGQRLRTYPWLTFAVVVVLQPQLLALWLHPLGLDVTPLQSLSILLLFALIWGGWLYRKWRRLLPVSYQRVEKPERVLRRQDFWWLLFTLLMALWATTSLWSGPG</sequence>